<dbReference type="PANTHER" id="PTHR11474">
    <property type="entry name" value="TYROSINASE FAMILY MEMBER"/>
    <property type="match status" value="1"/>
</dbReference>
<keyword evidence="3" id="KW-0186">Copper</keyword>
<accession>A0A9W9LFN6</accession>
<evidence type="ECO:0000259" key="5">
    <source>
        <dbReference type="PROSITE" id="PS00497"/>
    </source>
</evidence>
<proteinExistence type="predicted"/>
<dbReference type="SUPFAM" id="SSF48056">
    <property type="entry name" value="Di-copper centre-containing domain"/>
    <property type="match status" value="1"/>
</dbReference>
<gene>
    <name evidence="7" type="ORF">N7492_008124</name>
</gene>
<feature type="signal peptide" evidence="4">
    <location>
        <begin position="1"/>
        <end position="21"/>
    </location>
</feature>
<dbReference type="GO" id="GO:0046872">
    <property type="term" value="F:metal ion binding"/>
    <property type="evidence" value="ECO:0007669"/>
    <property type="project" value="UniProtKB-KW"/>
</dbReference>
<dbReference type="OrthoDB" id="6132182at2759"/>
<feature type="chain" id="PRO_5040752563" description="Tyrosinase copper-binding domain-containing protein" evidence="4">
    <location>
        <begin position="22"/>
        <end position="352"/>
    </location>
</feature>
<dbReference type="PRINTS" id="PR00092">
    <property type="entry name" value="TYROSINASE"/>
</dbReference>
<organism evidence="7 8">
    <name type="scientific">Penicillium capsulatum</name>
    <dbReference type="NCBI Taxonomy" id="69766"/>
    <lineage>
        <taxon>Eukaryota</taxon>
        <taxon>Fungi</taxon>
        <taxon>Dikarya</taxon>
        <taxon>Ascomycota</taxon>
        <taxon>Pezizomycotina</taxon>
        <taxon>Eurotiomycetes</taxon>
        <taxon>Eurotiomycetidae</taxon>
        <taxon>Eurotiales</taxon>
        <taxon>Aspergillaceae</taxon>
        <taxon>Penicillium</taxon>
    </lineage>
</organism>
<dbReference type="Gene3D" id="1.10.1280.10">
    <property type="entry name" value="Di-copper center containing domain from catechol oxidase"/>
    <property type="match status" value="1"/>
</dbReference>
<dbReference type="Proteomes" id="UP001146351">
    <property type="component" value="Unassembled WGS sequence"/>
</dbReference>
<dbReference type="PROSITE" id="PS00498">
    <property type="entry name" value="TYROSINASE_2"/>
    <property type="match status" value="1"/>
</dbReference>
<dbReference type="InterPro" id="IPR002227">
    <property type="entry name" value="Tyrosinase_Cu-bd"/>
</dbReference>
<reference evidence="7" key="2">
    <citation type="journal article" date="2023" name="IMA Fungus">
        <title>Comparative genomic study of the Penicillium genus elucidates a diverse pangenome and 15 lateral gene transfer events.</title>
        <authorList>
            <person name="Petersen C."/>
            <person name="Sorensen T."/>
            <person name="Nielsen M.R."/>
            <person name="Sondergaard T.E."/>
            <person name="Sorensen J.L."/>
            <person name="Fitzpatrick D.A."/>
            <person name="Frisvad J.C."/>
            <person name="Nielsen K.L."/>
        </authorList>
    </citation>
    <scope>NUCLEOTIDE SEQUENCE</scope>
    <source>
        <strain evidence="7">IBT 21917</strain>
    </source>
</reference>
<dbReference type="GO" id="GO:0016491">
    <property type="term" value="F:oxidoreductase activity"/>
    <property type="evidence" value="ECO:0007669"/>
    <property type="project" value="UniProtKB-KW"/>
</dbReference>
<reference evidence="7" key="1">
    <citation type="submission" date="2022-11" db="EMBL/GenBank/DDBJ databases">
        <authorList>
            <person name="Petersen C."/>
        </authorList>
    </citation>
    <scope>NUCLEOTIDE SEQUENCE</scope>
    <source>
        <strain evidence="7">IBT 21917</strain>
    </source>
</reference>
<evidence type="ECO:0000256" key="3">
    <source>
        <dbReference type="ARBA" id="ARBA00023008"/>
    </source>
</evidence>
<evidence type="ECO:0000313" key="8">
    <source>
        <dbReference type="Proteomes" id="UP001146351"/>
    </source>
</evidence>
<keyword evidence="2" id="KW-0560">Oxidoreductase</keyword>
<dbReference type="PANTHER" id="PTHR11474:SF125">
    <property type="entry name" value="N-ACETYL-6-HYDROXYTRYPTOPHAN OXIDASE IVOB-RELATED"/>
    <property type="match status" value="1"/>
</dbReference>
<dbReference type="AlphaFoldDB" id="A0A9W9LFN6"/>
<keyword evidence="1" id="KW-0479">Metal-binding</keyword>
<sequence>MFLLKHFVLVVALLEFALAAATRFPSRSSCSKEDMAVRKEWGEMPPAHRFGYTDAILCLMKKTPRLPTEHFPGVRNRVDDFVATHINYTLHVHYSGLFLPWHRHFMHLWERALRDECGYWDWPLSSNLSESTLFDCSGSSLSGDGAYNPDEQGLSGGGYNVPRGSGGGCVTCGPFKDIKIHMGPFSRDLTSVTEIPAPGFDYHPRCLNRSLNNFVASNYNNATVVARLLASTDIVDFQTVMDHWPPRPDGVFGVHGGGHYSVGSTMQDLFSSAQDPVFFLHHAMVDRVWAMWQAKDEARRRYALNGTTVLMNPPWAEQVTLDTELEFGILGRPRRVHEIMNPTTNGYCYRYT</sequence>
<evidence type="ECO:0000313" key="7">
    <source>
        <dbReference type="EMBL" id="KAJ5155321.1"/>
    </source>
</evidence>
<dbReference type="PROSITE" id="PS00497">
    <property type="entry name" value="TYROSINASE_1"/>
    <property type="match status" value="1"/>
</dbReference>
<protein>
    <recommendedName>
        <fullName evidence="5 6">Tyrosinase copper-binding domain-containing protein</fullName>
    </recommendedName>
</protein>
<keyword evidence="4" id="KW-0732">Signal</keyword>
<name>A0A9W9LFN6_9EURO</name>
<evidence type="ECO:0000256" key="4">
    <source>
        <dbReference type="SAM" id="SignalP"/>
    </source>
</evidence>
<dbReference type="EMBL" id="JAPQKO010000006">
    <property type="protein sequence ID" value="KAJ5155321.1"/>
    <property type="molecule type" value="Genomic_DNA"/>
</dbReference>
<dbReference type="InterPro" id="IPR050316">
    <property type="entry name" value="Tyrosinase/Hemocyanin"/>
</dbReference>
<feature type="domain" description="Tyrosinase copper-binding" evidence="6">
    <location>
        <begin position="275"/>
        <end position="286"/>
    </location>
</feature>
<evidence type="ECO:0000259" key="6">
    <source>
        <dbReference type="PROSITE" id="PS00498"/>
    </source>
</evidence>
<evidence type="ECO:0000256" key="1">
    <source>
        <dbReference type="ARBA" id="ARBA00022723"/>
    </source>
</evidence>
<dbReference type="Pfam" id="PF00264">
    <property type="entry name" value="Tyrosinase"/>
    <property type="match status" value="1"/>
</dbReference>
<feature type="domain" description="Tyrosinase copper-binding" evidence="5">
    <location>
        <begin position="93"/>
        <end position="110"/>
    </location>
</feature>
<keyword evidence="8" id="KW-1185">Reference proteome</keyword>
<evidence type="ECO:0000256" key="2">
    <source>
        <dbReference type="ARBA" id="ARBA00023002"/>
    </source>
</evidence>
<dbReference type="InterPro" id="IPR008922">
    <property type="entry name" value="Di-copper_centre_dom_sf"/>
</dbReference>
<comment type="caution">
    <text evidence="7">The sequence shown here is derived from an EMBL/GenBank/DDBJ whole genome shotgun (WGS) entry which is preliminary data.</text>
</comment>